<comment type="caution">
    <text evidence="1">The sequence shown here is derived from an EMBL/GenBank/DDBJ whole genome shotgun (WGS) entry which is preliminary data.</text>
</comment>
<dbReference type="Proteomes" id="UP001284601">
    <property type="component" value="Unassembled WGS sequence"/>
</dbReference>
<organism evidence="1 2">
    <name type="scientific">Conexibacter stalactiti</name>
    <dbReference type="NCBI Taxonomy" id="1940611"/>
    <lineage>
        <taxon>Bacteria</taxon>
        <taxon>Bacillati</taxon>
        <taxon>Actinomycetota</taxon>
        <taxon>Thermoleophilia</taxon>
        <taxon>Solirubrobacterales</taxon>
        <taxon>Conexibacteraceae</taxon>
        <taxon>Conexibacter</taxon>
    </lineage>
</organism>
<dbReference type="RefSeq" id="WP_318595257.1">
    <property type="nucleotide sequence ID" value="NZ_JAWSTH010000002.1"/>
</dbReference>
<name>A0ABU4HI66_9ACTN</name>
<proteinExistence type="predicted"/>
<gene>
    <name evidence="1" type="ORF">R7226_01515</name>
</gene>
<dbReference type="SUPFAM" id="SSF52172">
    <property type="entry name" value="CheY-like"/>
    <property type="match status" value="1"/>
</dbReference>
<evidence type="ECO:0000313" key="2">
    <source>
        <dbReference type="Proteomes" id="UP001284601"/>
    </source>
</evidence>
<evidence type="ECO:0000313" key="1">
    <source>
        <dbReference type="EMBL" id="MDW5592996.1"/>
    </source>
</evidence>
<sequence length="160" mass="17624">MHRKLTGWERTIAVFADGCCRRFIEPLSSGGFDVIVMDDVGQLHANAGNGLVDLAIVEWPAEEPGLRNVISPLVESCGVIVATGAPRAAGFPDRAVAIQAGADAAISTQFEADELHRTVRAVLRQTRCRRSALRRVQLCVFELRDRVRRFSRRVGGCLRR</sequence>
<reference evidence="2" key="1">
    <citation type="submission" date="2023-07" db="EMBL/GenBank/DDBJ databases">
        <title>Conexibacter stalactiti sp. nov., isolated from stalactites in a lava cave and emended description of the genus Conexibacter.</title>
        <authorList>
            <person name="Lee S.D."/>
        </authorList>
    </citation>
    <scope>NUCLEOTIDE SEQUENCE [LARGE SCALE GENOMIC DNA]</scope>
    <source>
        <strain evidence="2">KCTC 39840</strain>
    </source>
</reference>
<protein>
    <recommendedName>
        <fullName evidence="3">Response regulatory domain-containing protein</fullName>
    </recommendedName>
</protein>
<accession>A0ABU4HI66</accession>
<keyword evidence="2" id="KW-1185">Reference proteome</keyword>
<dbReference type="EMBL" id="JAWSTH010000002">
    <property type="protein sequence ID" value="MDW5592996.1"/>
    <property type="molecule type" value="Genomic_DNA"/>
</dbReference>
<dbReference type="InterPro" id="IPR011006">
    <property type="entry name" value="CheY-like_superfamily"/>
</dbReference>
<evidence type="ECO:0008006" key="3">
    <source>
        <dbReference type="Google" id="ProtNLM"/>
    </source>
</evidence>